<evidence type="ECO:0000313" key="3">
    <source>
        <dbReference type="Proteomes" id="UP000736672"/>
    </source>
</evidence>
<gene>
    <name evidence="2" type="ORF">B0J15DRAFT_594953</name>
</gene>
<feature type="compositionally biased region" description="Low complexity" evidence="1">
    <location>
        <begin position="267"/>
        <end position="277"/>
    </location>
</feature>
<keyword evidence="3" id="KW-1185">Reference proteome</keyword>
<organism evidence="2 3">
    <name type="scientific">Fusarium solani</name>
    <name type="common">Filamentous fungus</name>
    <dbReference type="NCBI Taxonomy" id="169388"/>
    <lineage>
        <taxon>Eukaryota</taxon>
        <taxon>Fungi</taxon>
        <taxon>Dikarya</taxon>
        <taxon>Ascomycota</taxon>
        <taxon>Pezizomycotina</taxon>
        <taxon>Sordariomycetes</taxon>
        <taxon>Hypocreomycetidae</taxon>
        <taxon>Hypocreales</taxon>
        <taxon>Nectriaceae</taxon>
        <taxon>Fusarium</taxon>
        <taxon>Fusarium solani species complex</taxon>
    </lineage>
</organism>
<dbReference type="Proteomes" id="UP000736672">
    <property type="component" value="Unassembled WGS sequence"/>
</dbReference>
<reference evidence="2" key="1">
    <citation type="journal article" date="2021" name="Nat. Commun.">
        <title>Genetic determinants of endophytism in the Arabidopsis root mycobiome.</title>
        <authorList>
            <person name="Mesny F."/>
            <person name="Miyauchi S."/>
            <person name="Thiergart T."/>
            <person name="Pickel B."/>
            <person name="Atanasova L."/>
            <person name="Karlsson M."/>
            <person name="Huettel B."/>
            <person name="Barry K.W."/>
            <person name="Haridas S."/>
            <person name="Chen C."/>
            <person name="Bauer D."/>
            <person name="Andreopoulos W."/>
            <person name="Pangilinan J."/>
            <person name="LaButti K."/>
            <person name="Riley R."/>
            <person name="Lipzen A."/>
            <person name="Clum A."/>
            <person name="Drula E."/>
            <person name="Henrissat B."/>
            <person name="Kohler A."/>
            <person name="Grigoriev I.V."/>
            <person name="Martin F.M."/>
            <person name="Hacquard S."/>
        </authorList>
    </citation>
    <scope>NUCLEOTIDE SEQUENCE</scope>
    <source>
        <strain evidence="2">FSSC 5 MPI-SDFR-AT-0091</strain>
    </source>
</reference>
<dbReference type="AlphaFoldDB" id="A0A9P9HDA9"/>
<sequence>MEVVGAVAATFQLLGIIKKTVQVIAELQEHLQDSSSRVKGWQDELSTLSDTMACIRHSPRLHTGNIETVVISIAQRIGYLRQTFAQVSSAPDRSPVKKLFKAFSARAAESRILDSFAALERDKATLILTINTISGTILSEYFAQAKEDMPASWATDCRSESNIKFLERPNATDSRLVLHAPARSSTSPPIMNDAPNISQNASFQKIKIRGSSHFVGNSSGKPGNSTFEEVDIDGSGVVLGVLRSDPFLVSQVTSRSGPGWTMYTMPMQQNPPANQPNMGPPGNGSTAPLQKTEVRAEDTQMNGQATGMTG</sequence>
<feature type="compositionally biased region" description="Polar residues" evidence="1">
    <location>
        <begin position="299"/>
        <end position="310"/>
    </location>
</feature>
<name>A0A9P9HDA9_FUSSL</name>
<evidence type="ECO:0000256" key="1">
    <source>
        <dbReference type="SAM" id="MobiDB-lite"/>
    </source>
</evidence>
<evidence type="ECO:0000313" key="2">
    <source>
        <dbReference type="EMBL" id="KAH7254394.1"/>
    </source>
</evidence>
<protein>
    <recommendedName>
        <fullName evidence="4">NACHT-NTPase and P-loop NTPases N-terminal domain-containing protein</fullName>
    </recommendedName>
</protein>
<dbReference type="EMBL" id="JAGTJS010000010">
    <property type="protein sequence ID" value="KAH7254394.1"/>
    <property type="molecule type" value="Genomic_DNA"/>
</dbReference>
<comment type="caution">
    <text evidence="2">The sequence shown here is derived from an EMBL/GenBank/DDBJ whole genome shotgun (WGS) entry which is preliminary data.</text>
</comment>
<accession>A0A9P9HDA9</accession>
<evidence type="ECO:0008006" key="4">
    <source>
        <dbReference type="Google" id="ProtNLM"/>
    </source>
</evidence>
<feature type="region of interest" description="Disordered" evidence="1">
    <location>
        <begin position="267"/>
        <end position="310"/>
    </location>
</feature>
<proteinExistence type="predicted"/>
<dbReference type="OrthoDB" id="4778843at2759"/>